<dbReference type="EMBL" id="JASUXU010000025">
    <property type="protein sequence ID" value="KAK0320449.1"/>
    <property type="molecule type" value="Genomic_DNA"/>
</dbReference>
<feature type="compositionally biased region" description="Acidic residues" evidence="2">
    <location>
        <begin position="365"/>
        <end position="380"/>
    </location>
</feature>
<protein>
    <recommendedName>
        <fullName evidence="3">C2H2-type domain-containing protein</fullName>
    </recommendedName>
</protein>
<dbReference type="Proteomes" id="UP001168146">
    <property type="component" value="Unassembled WGS sequence"/>
</dbReference>
<dbReference type="AlphaFoldDB" id="A0A4U0UX93"/>
<dbReference type="STRING" id="329885.A0A4U0UX93"/>
<evidence type="ECO:0000259" key="3">
    <source>
        <dbReference type="PROSITE" id="PS50157"/>
    </source>
</evidence>
<keyword evidence="1" id="KW-0863">Zinc-finger</keyword>
<comment type="caution">
    <text evidence="6">The sequence shown here is derived from an EMBL/GenBank/DDBJ whole genome shotgun (WGS) entry which is preliminary data.</text>
</comment>
<evidence type="ECO:0000313" key="6">
    <source>
        <dbReference type="EMBL" id="TKA40312.1"/>
    </source>
</evidence>
<dbReference type="SUPFAM" id="SSF57667">
    <property type="entry name" value="beta-beta-alpha zinc fingers"/>
    <property type="match status" value="1"/>
</dbReference>
<evidence type="ECO:0000256" key="2">
    <source>
        <dbReference type="SAM" id="MobiDB-lite"/>
    </source>
</evidence>
<dbReference type="Proteomes" id="UP001175353">
    <property type="component" value="Unassembled WGS sequence"/>
</dbReference>
<evidence type="ECO:0000313" key="5">
    <source>
        <dbReference type="EMBL" id="KAK0996135.1"/>
    </source>
</evidence>
<feature type="region of interest" description="Disordered" evidence="2">
    <location>
        <begin position="271"/>
        <end position="296"/>
    </location>
</feature>
<feature type="region of interest" description="Disordered" evidence="2">
    <location>
        <begin position="206"/>
        <end position="256"/>
    </location>
</feature>
<keyword evidence="1" id="KW-0862">Zinc</keyword>
<reference evidence="6 7" key="1">
    <citation type="submission" date="2017-03" db="EMBL/GenBank/DDBJ databases">
        <title>Genomes of endolithic fungi from Antarctica.</title>
        <authorList>
            <person name="Coleine C."/>
            <person name="Masonjones S."/>
            <person name="Stajich J.E."/>
        </authorList>
    </citation>
    <scope>NUCLEOTIDE SEQUENCE [LARGE SCALE GENOMIC DNA]</scope>
    <source>
        <strain evidence="6 7">CCFEE 5311</strain>
    </source>
</reference>
<reference evidence="5" key="3">
    <citation type="submission" date="2023-06" db="EMBL/GenBank/DDBJ databases">
        <title>Black Yeasts Isolated from many extreme environments.</title>
        <authorList>
            <person name="Coleine C."/>
            <person name="Stajich J.E."/>
            <person name="Selbmann L."/>
        </authorList>
    </citation>
    <scope>NUCLEOTIDE SEQUENCE</scope>
    <source>
        <strain evidence="5">CCFEE 5200</strain>
    </source>
</reference>
<feature type="region of interest" description="Disordered" evidence="2">
    <location>
        <begin position="353"/>
        <end position="387"/>
    </location>
</feature>
<dbReference type="PROSITE" id="PS50157">
    <property type="entry name" value="ZINC_FINGER_C2H2_2"/>
    <property type="match status" value="1"/>
</dbReference>
<dbReference type="EMBL" id="JAUJLE010000050">
    <property type="protein sequence ID" value="KAK0996135.1"/>
    <property type="molecule type" value="Genomic_DNA"/>
</dbReference>
<name>A0A4U0UX93_9PEZI</name>
<feature type="region of interest" description="Disordered" evidence="2">
    <location>
        <begin position="1"/>
        <end position="49"/>
    </location>
</feature>
<feature type="compositionally biased region" description="Polar residues" evidence="2">
    <location>
        <begin position="284"/>
        <end position="296"/>
    </location>
</feature>
<gene>
    <name evidence="6" type="ORF">B0A54_10918</name>
    <name evidence="4" type="ORF">LTR82_008564</name>
    <name evidence="5" type="ORF">LTR91_007108</name>
</gene>
<evidence type="ECO:0000313" key="8">
    <source>
        <dbReference type="Proteomes" id="UP001175353"/>
    </source>
</evidence>
<feature type="compositionally biased region" description="Low complexity" evidence="2">
    <location>
        <begin position="208"/>
        <end position="228"/>
    </location>
</feature>
<accession>A0A4U0UX93</accession>
<feature type="compositionally biased region" description="Polar residues" evidence="2">
    <location>
        <begin position="18"/>
        <end position="40"/>
    </location>
</feature>
<dbReference type="PROSITE" id="PS00028">
    <property type="entry name" value="ZINC_FINGER_C2H2_1"/>
    <property type="match status" value="1"/>
</dbReference>
<proteinExistence type="predicted"/>
<evidence type="ECO:0000313" key="7">
    <source>
        <dbReference type="Proteomes" id="UP000310066"/>
    </source>
</evidence>
<dbReference type="GO" id="GO:0008270">
    <property type="term" value="F:zinc ion binding"/>
    <property type="evidence" value="ECO:0007669"/>
    <property type="project" value="UniProtKB-KW"/>
</dbReference>
<feature type="region of interest" description="Disordered" evidence="2">
    <location>
        <begin position="100"/>
        <end position="121"/>
    </location>
</feature>
<organism evidence="6 7">
    <name type="scientific">Friedmanniomyces endolithicus</name>
    <dbReference type="NCBI Taxonomy" id="329885"/>
    <lineage>
        <taxon>Eukaryota</taxon>
        <taxon>Fungi</taxon>
        <taxon>Dikarya</taxon>
        <taxon>Ascomycota</taxon>
        <taxon>Pezizomycotina</taxon>
        <taxon>Dothideomycetes</taxon>
        <taxon>Dothideomycetidae</taxon>
        <taxon>Mycosphaerellales</taxon>
        <taxon>Teratosphaeriaceae</taxon>
        <taxon>Friedmanniomyces</taxon>
    </lineage>
</organism>
<sequence>MSRPTSQHRLSVGASSLPARNSYTRTHSNSTSLGTVTGNPRVSRRKSSNFAPAAHAAAIEAAVENGVADGSIAVNNRRSSMSIAALGALSDRSYPPVPSSLPHGVSVPERSTSSAIVDGPPLSSYADKAKLKARRASDGTRLTKKEKAATGDLKCDQCGKAYKHGSCLTKHLWEHTPEWQYTSKLLISKHQQVQLLEAASVLVAMNQDPPSTNDSDNSSSPAASGSSDMRNDDVSSAETTPPPQTENSFRDSKRYSNTSSAYSRSYQSVFSSESAPSHEHGFSHQRQWSTSSNNRPLTANSIAESYRDEDPQDLAAAVGLLSCSYGTPKMGPTGMPSDVPPVPPLPAKYASYKRASQHGHHNVDMDADESSDDRIDEVDEGIFGKMD</sequence>
<dbReference type="EMBL" id="NAJP01000034">
    <property type="protein sequence ID" value="TKA40312.1"/>
    <property type="molecule type" value="Genomic_DNA"/>
</dbReference>
<dbReference type="OrthoDB" id="2152896at2759"/>
<dbReference type="Proteomes" id="UP000310066">
    <property type="component" value="Unassembled WGS sequence"/>
</dbReference>
<feature type="domain" description="C2H2-type" evidence="3">
    <location>
        <begin position="153"/>
        <end position="180"/>
    </location>
</feature>
<reference evidence="4" key="2">
    <citation type="submission" date="2021-12" db="EMBL/GenBank/DDBJ databases">
        <title>Black yeast isolated from Biological Soil Crust.</title>
        <authorList>
            <person name="Kurbessoian T."/>
        </authorList>
    </citation>
    <scope>NUCLEOTIDE SEQUENCE</scope>
    <source>
        <strain evidence="4">CCFEE 5208</strain>
    </source>
</reference>
<evidence type="ECO:0000313" key="4">
    <source>
        <dbReference type="EMBL" id="KAK0320449.1"/>
    </source>
</evidence>
<evidence type="ECO:0000256" key="1">
    <source>
        <dbReference type="PROSITE-ProRule" id="PRU00042"/>
    </source>
</evidence>
<keyword evidence="1" id="KW-0479">Metal-binding</keyword>
<dbReference type="InterPro" id="IPR036236">
    <property type="entry name" value="Znf_C2H2_sf"/>
</dbReference>
<dbReference type="InterPro" id="IPR013087">
    <property type="entry name" value="Znf_C2H2_type"/>
</dbReference>
<keyword evidence="8" id="KW-1185">Reference proteome</keyword>